<accession>A0A173LVW3</accession>
<dbReference type="Pfam" id="PF20060">
    <property type="entry name" value="DUF6459"/>
    <property type="match status" value="1"/>
</dbReference>
<evidence type="ECO:0008006" key="3">
    <source>
        <dbReference type="Google" id="ProtNLM"/>
    </source>
</evidence>
<dbReference type="KEGG" id="amin:AUMI_11390"/>
<organism evidence="1 2">
    <name type="scientific">Aurantimicrobium minutum</name>
    <dbReference type="NCBI Taxonomy" id="708131"/>
    <lineage>
        <taxon>Bacteria</taxon>
        <taxon>Bacillati</taxon>
        <taxon>Actinomycetota</taxon>
        <taxon>Actinomycetes</taxon>
        <taxon>Micrococcales</taxon>
        <taxon>Microbacteriaceae</taxon>
        <taxon>Aurantimicrobium</taxon>
    </lineage>
</organism>
<dbReference type="AlphaFoldDB" id="A0A173LVW3"/>
<dbReference type="InterPro" id="IPR045596">
    <property type="entry name" value="DUF6459"/>
</dbReference>
<reference evidence="1 2" key="1">
    <citation type="journal article" date="2016" name="Genome Announc.">
        <title>Complete Genome Sequence of Aurantimicrobium minutum Type Strain KNCT, a Planktonic Ultramicrobacterium Isolated from River Water.</title>
        <authorList>
            <person name="Nakai R."/>
            <person name="Fujisawa T."/>
            <person name="Nakamura Y."/>
            <person name="Nishide H."/>
            <person name="Uchiyama I."/>
            <person name="Baba T."/>
            <person name="Toyoda A."/>
            <person name="Fujiyama A."/>
            <person name="Naganuma T."/>
            <person name="Niki H."/>
        </authorList>
    </citation>
    <scope>NUCLEOTIDE SEQUENCE [LARGE SCALE GENOMIC DNA]</scope>
    <source>
        <strain evidence="1 2">KNC</strain>
    </source>
</reference>
<name>A0A173LVW3_9MICO</name>
<evidence type="ECO:0000313" key="1">
    <source>
        <dbReference type="EMBL" id="BAU98681.1"/>
    </source>
</evidence>
<gene>
    <name evidence="1" type="ORF">AUMI_11390</name>
</gene>
<sequence>MTPAQALNTRSSLFDQDDYFGYQPTATCALPDPQPMVENLARSVMEILAGCRELDQIARWVSDEVYRTLLKRVHISRRARAVKKMPAVRPTFGLGRTMITNPTDGVVESVVIVHGKARTRSIAIRLEGIDGRWRATAIHVL</sequence>
<dbReference type="EMBL" id="AP017457">
    <property type="protein sequence ID" value="BAU98681.1"/>
    <property type="molecule type" value="Genomic_DNA"/>
</dbReference>
<protein>
    <recommendedName>
        <fullName evidence="3">3-hydroxyacyl-CoA dehydrogenase</fullName>
    </recommendedName>
</protein>
<dbReference type="Proteomes" id="UP000243847">
    <property type="component" value="Chromosome sequence1"/>
</dbReference>
<evidence type="ECO:0000313" key="2">
    <source>
        <dbReference type="Proteomes" id="UP000243847"/>
    </source>
</evidence>
<dbReference type="GeneID" id="80451322"/>
<dbReference type="OrthoDB" id="3266345at2"/>
<proteinExistence type="predicted"/>
<dbReference type="RefSeq" id="WP_096380219.1">
    <property type="nucleotide sequence ID" value="NZ_AP017457.1"/>
</dbReference>